<evidence type="ECO:0000313" key="3">
    <source>
        <dbReference type="Proteomes" id="UP000321464"/>
    </source>
</evidence>
<feature type="transmembrane region" description="Helical" evidence="1">
    <location>
        <begin position="95"/>
        <end position="114"/>
    </location>
</feature>
<gene>
    <name evidence="2" type="ORF">NSE01_29820</name>
</gene>
<dbReference type="InterPro" id="IPR010699">
    <property type="entry name" value="DUF1275"/>
</dbReference>
<keyword evidence="3" id="KW-1185">Reference proteome</keyword>
<accession>A0A512AN65</accession>
<organism evidence="2 3">
    <name type="scientific">Novosphingobium sediminis</name>
    <dbReference type="NCBI Taxonomy" id="707214"/>
    <lineage>
        <taxon>Bacteria</taxon>
        <taxon>Pseudomonadati</taxon>
        <taxon>Pseudomonadota</taxon>
        <taxon>Alphaproteobacteria</taxon>
        <taxon>Sphingomonadales</taxon>
        <taxon>Sphingomonadaceae</taxon>
        <taxon>Novosphingobium</taxon>
    </lineage>
</organism>
<dbReference type="Pfam" id="PF06912">
    <property type="entry name" value="DUF1275"/>
    <property type="match status" value="1"/>
</dbReference>
<dbReference type="EMBL" id="BJYR01000019">
    <property type="protein sequence ID" value="GEO01150.1"/>
    <property type="molecule type" value="Genomic_DNA"/>
</dbReference>
<keyword evidence="1" id="KW-1133">Transmembrane helix</keyword>
<keyword evidence="1" id="KW-0472">Membrane</keyword>
<keyword evidence="1" id="KW-0812">Transmembrane</keyword>
<dbReference type="RefSeq" id="WP_246135229.1">
    <property type="nucleotide sequence ID" value="NZ_BJYR01000019.1"/>
</dbReference>
<dbReference type="PANTHER" id="PTHR37488:SF2">
    <property type="entry name" value="DUF1275 DOMAIN-CONTAINING PROTEIN"/>
    <property type="match status" value="1"/>
</dbReference>
<proteinExistence type="predicted"/>
<feature type="transmembrane region" description="Helical" evidence="1">
    <location>
        <begin position="208"/>
        <end position="226"/>
    </location>
</feature>
<evidence type="ECO:0000256" key="1">
    <source>
        <dbReference type="SAM" id="Phobius"/>
    </source>
</evidence>
<dbReference type="Proteomes" id="UP000321464">
    <property type="component" value="Unassembled WGS sequence"/>
</dbReference>
<dbReference type="AlphaFoldDB" id="A0A512AN65"/>
<feature type="transmembrane region" description="Helical" evidence="1">
    <location>
        <begin position="126"/>
        <end position="145"/>
    </location>
</feature>
<dbReference type="PANTHER" id="PTHR37488">
    <property type="entry name" value="DUF1275 DOMAIN-CONTAINING PROTEIN"/>
    <property type="match status" value="1"/>
</dbReference>
<evidence type="ECO:0000313" key="2">
    <source>
        <dbReference type="EMBL" id="GEO01150.1"/>
    </source>
</evidence>
<protein>
    <submittedName>
        <fullName evidence="2">Membrane protein</fullName>
    </submittedName>
</protein>
<reference evidence="2 3" key="1">
    <citation type="submission" date="2019-07" db="EMBL/GenBank/DDBJ databases">
        <title>Whole genome shotgun sequence of Novosphingobium sediminis NBRC 106119.</title>
        <authorList>
            <person name="Hosoyama A."/>
            <person name="Uohara A."/>
            <person name="Ohji S."/>
            <person name="Ichikawa N."/>
        </authorList>
    </citation>
    <scope>NUCLEOTIDE SEQUENCE [LARGE SCALE GENOMIC DNA]</scope>
    <source>
        <strain evidence="2 3">NBRC 106119</strain>
    </source>
</reference>
<feature type="transmembrane region" description="Helical" evidence="1">
    <location>
        <begin position="180"/>
        <end position="202"/>
    </location>
</feature>
<name>A0A512AN65_9SPHN</name>
<comment type="caution">
    <text evidence="2">The sequence shown here is derived from an EMBL/GenBank/DDBJ whole genome shotgun (WGS) entry which is preliminary data.</text>
</comment>
<sequence>MMDAAPALKTPRPLFRLLLLLSGTTGMLDAASILCLGKVFTANMTGNVVFLGFAAAGAKGFAPGPFLIALIAFVIGAMLAGRLWRRPGPQLLRNWLILVAAIETVLLLLAGLAAYGTTAIEAGLCWRLPAILALTAGAMGFRNAIVRQLKVPDLTTTVLTLTITGIAADSHLAAGSAPNFAVRISAVAMIFGGALAGALLVIHTGLSATLLITGGVVFLGTALFAAHPQMADIKR</sequence>
<feature type="transmembrane region" description="Helical" evidence="1">
    <location>
        <begin position="61"/>
        <end position="83"/>
    </location>
</feature>